<evidence type="ECO:0000256" key="2">
    <source>
        <dbReference type="ARBA" id="ARBA00022801"/>
    </source>
</evidence>
<dbReference type="GO" id="GO:0004252">
    <property type="term" value="F:serine-type endopeptidase activity"/>
    <property type="evidence" value="ECO:0007669"/>
    <property type="project" value="InterPro"/>
</dbReference>
<organism evidence="6 7">
    <name type="scientific">Euphydryas editha</name>
    <name type="common">Edith's checkerspot</name>
    <dbReference type="NCBI Taxonomy" id="104508"/>
    <lineage>
        <taxon>Eukaryota</taxon>
        <taxon>Metazoa</taxon>
        <taxon>Ecdysozoa</taxon>
        <taxon>Arthropoda</taxon>
        <taxon>Hexapoda</taxon>
        <taxon>Insecta</taxon>
        <taxon>Pterygota</taxon>
        <taxon>Neoptera</taxon>
        <taxon>Endopterygota</taxon>
        <taxon>Lepidoptera</taxon>
        <taxon>Glossata</taxon>
        <taxon>Ditrysia</taxon>
        <taxon>Papilionoidea</taxon>
        <taxon>Nymphalidae</taxon>
        <taxon>Nymphalinae</taxon>
        <taxon>Euphydryas</taxon>
    </lineage>
</organism>
<dbReference type="SMART" id="SM00020">
    <property type="entry name" value="Tryp_SPc"/>
    <property type="match status" value="1"/>
</dbReference>
<feature type="chain" id="PRO_5043358959" description="Peptidase S1 domain-containing protein" evidence="4">
    <location>
        <begin position="24"/>
        <end position="206"/>
    </location>
</feature>
<proteinExistence type="predicted"/>
<dbReference type="InterPro" id="IPR001314">
    <property type="entry name" value="Peptidase_S1A"/>
</dbReference>
<name>A0AAU9U972_EUPED</name>
<feature type="signal peptide" evidence="4">
    <location>
        <begin position="1"/>
        <end position="23"/>
    </location>
</feature>
<comment type="caution">
    <text evidence="6">The sequence shown here is derived from an EMBL/GenBank/DDBJ whole genome shotgun (WGS) entry which is preliminary data.</text>
</comment>
<keyword evidence="7" id="KW-1185">Reference proteome</keyword>
<evidence type="ECO:0000259" key="5">
    <source>
        <dbReference type="PROSITE" id="PS50240"/>
    </source>
</evidence>
<dbReference type="GO" id="GO:0006508">
    <property type="term" value="P:proteolysis"/>
    <property type="evidence" value="ECO:0007669"/>
    <property type="project" value="UniProtKB-KW"/>
</dbReference>
<evidence type="ECO:0000256" key="4">
    <source>
        <dbReference type="SAM" id="SignalP"/>
    </source>
</evidence>
<dbReference type="AlphaFoldDB" id="A0AAU9U972"/>
<keyword evidence="4" id="KW-0732">Signal</keyword>
<dbReference type="InterPro" id="IPR001254">
    <property type="entry name" value="Trypsin_dom"/>
</dbReference>
<feature type="domain" description="Peptidase S1" evidence="5">
    <location>
        <begin position="30"/>
        <end position="206"/>
    </location>
</feature>
<reference evidence="6" key="1">
    <citation type="submission" date="2022-03" db="EMBL/GenBank/DDBJ databases">
        <authorList>
            <person name="Tunstrom K."/>
        </authorList>
    </citation>
    <scope>NUCLEOTIDE SEQUENCE</scope>
</reference>
<keyword evidence="1" id="KW-0645">Protease</keyword>
<dbReference type="PANTHER" id="PTHR24252:SF17">
    <property type="entry name" value="SUPPRESSOR OF TUMORIGENICITY 14 PROTEIN HOMOLOG-RELATED"/>
    <property type="match status" value="1"/>
</dbReference>
<dbReference type="SUPFAM" id="SSF50494">
    <property type="entry name" value="Trypsin-like serine proteases"/>
    <property type="match status" value="1"/>
</dbReference>
<gene>
    <name evidence="6" type="ORF">EEDITHA_LOCUS9942</name>
</gene>
<accession>A0AAU9U972</accession>
<sequence>MASTSVQLIILICLSFTSNYSKGRYFEAKIVEGEYVQIRNYPHAVFLEMVNGDSSSYICGASVLNQYYLVSVAHCFINLDENGQVKAFAGHENVKKANVIRNGKPIIHSHFDTYTVQNDIALLLLDKPLPLGKHIQRVIIKKNFPRKVTGSVAGWGIINEVTEEETILLKSVTQTLKGRSDCLKLDLKPGMFCAGSLRSSDPRPAS</sequence>
<dbReference type="Proteomes" id="UP001153954">
    <property type="component" value="Unassembled WGS sequence"/>
</dbReference>
<evidence type="ECO:0000256" key="3">
    <source>
        <dbReference type="ARBA" id="ARBA00023157"/>
    </source>
</evidence>
<evidence type="ECO:0000256" key="1">
    <source>
        <dbReference type="ARBA" id="ARBA00022670"/>
    </source>
</evidence>
<protein>
    <recommendedName>
        <fullName evidence="5">Peptidase S1 domain-containing protein</fullName>
    </recommendedName>
</protein>
<dbReference type="InterPro" id="IPR043504">
    <property type="entry name" value="Peptidase_S1_PA_chymotrypsin"/>
</dbReference>
<evidence type="ECO:0000313" key="7">
    <source>
        <dbReference type="Proteomes" id="UP001153954"/>
    </source>
</evidence>
<dbReference type="Pfam" id="PF00089">
    <property type="entry name" value="Trypsin"/>
    <property type="match status" value="1"/>
</dbReference>
<dbReference type="PROSITE" id="PS50240">
    <property type="entry name" value="TRYPSIN_DOM"/>
    <property type="match status" value="1"/>
</dbReference>
<keyword evidence="2" id="KW-0378">Hydrolase</keyword>
<evidence type="ECO:0000313" key="6">
    <source>
        <dbReference type="EMBL" id="CAH2094372.1"/>
    </source>
</evidence>
<dbReference type="PRINTS" id="PR00722">
    <property type="entry name" value="CHYMOTRYPSIN"/>
</dbReference>
<dbReference type="Gene3D" id="2.40.10.10">
    <property type="entry name" value="Trypsin-like serine proteases"/>
    <property type="match status" value="1"/>
</dbReference>
<dbReference type="EMBL" id="CAKOGL010000014">
    <property type="protein sequence ID" value="CAH2094372.1"/>
    <property type="molecule type" value="Genomic_DNA"/>
</dbReference>
<keyword evidence="3" id="KW-1015">Disulfide bond</keyword>
<dbReference type="PANTHER" id="PTHR24252">
    <property type="entry name" value="ACROSIN-RELATED"/>
    <property type="match status" value="1"/>
</dbReference>
<dbReference type="InterPro" id="IPR009003">
    <property type="entry name" value="Peptidase_S1_PA"/>
</dbReference>